<organism evidence="1">
    <name type="scientific">Aphanomyces invadans</name>
    <dbReference type="NCBI Taxonomy" id="157072"/>
    <lineage>
        <taxon>Eukaryota</taxon>
        <taxon>Sar</taxon>
        <taxon>Stramenopiles</taxon>
        <taxon>Oomycota</taxon>
        <taxon>Saprolegniomycetes</taxon>
        <taxon>Saprolegniales</taxon>
        <taxon>Verrucalvaceae</taxon>
        <taxon>Aphanomyces</taxon>
    </lineage>
</organism>
<dbReference type="EMBL" id="KI914155">
    <property type="protein sequence ID" value="ETV89987.1"/>
    <property type="molecule type" value="Genomic_DNA"/>
</dbReference>
<accession>A0A024T9J1</accession>
<reference evidence="1" key="1">
    <citation type="submission" date="2013-12" db="EMBL/GenBank/DDBJ databases">
        <title>The Genome Sequence of Aphanomyces invadans NJM9701.</title>
        <authorList>
            <consortium name="The Broad Institute Genomics Platform"/>
            <person name="Russ C."/>
            <person name="Tyler B."/>
            <person name="van West P."/>
            <person name="Dieguez-Uribeondo J."/>
            <person name="Young S.K."/>
            <person name="Zeng Q."/>
            <person name="Gargeya S."/>
            <person name="Fitzgerald M."/>
            <person name="Abouelleil A."/>
            <person name="Alvarado L."/>
            <person name="Chapman S.B."/>
            <person name="Gainer-Dewar J."/>
            <person name="Goldberg J."/>
            <person name="Griggs A."/>
            <person name="Gujja S."/>
            <person name="Hansen M."/>
            <person name="Howarth C."/>
            <person name="Imamovic A."/>
            <person name="Ireland A."/>
            <person name="Larimer J."/>
            <person name="McCowan C."/>
            <person name="Murphy C."/>
            <person name="Pearson M."/>
            <person name="Poon T.W."/>
            <person name="Priest M."/>
            <person name="Roberts A."/>
            <person name="Saif S."/>
            <person name="Shea T."/>
            <person name="Sykes S."/>
            <person name="Wortman J."/>
            <person name="Nusbaum C."/>
            <person name="Birren B."/>
        </authorList>
    </citation>
    <scope>NUCLEOTIDE SEQUENCE [LARGE SCALE GENOMIC DNA]</scope>
    <source>
        <strain evidence="1">NJM9701</strain>
    </source>
</reference>
<dbReference type="RefSeq" id="XP_008881381.1">
    <property type="nucleotide sequence ID" value="XM_008883159.1"/>
</dbReference>
<protein>
    <recommendedName>
        <fullName evidence="2">DDE-1 domain-containing protein</fullName>
    </recommendedName>
</protein>
<gene>
    <name evidence="1" type="ORF">H310_15173</name>
</gene>
<dbReference type="OrthoDB" id="125347at2759"/>
<dbReference type="VEuPathDB" id="FungiDB:H310_15173"/>
<name>A0A024T9J1_9STRA</name>
<sequence length="102" mass="12423">MLHLIALIKRNQRDWLMAYLQTKRPGSCYKSIQQMLRRFAKRHGFSRQRPTICKKSQVFLAETRDEFAFEFHREYRAYGKECTYNVDETGIYYDMPPNYIWA</sequence>
<evidence type="ECO:0000313" key="1">
    <source>
        <dbReference type="EMBL" id="ETV89987.1"/>
    </source>
</evidence>
<proteinExistence type="predicted"/>
<dbReference type="GeneID" id="20092223"/>
<evidence type="ECO:0008006" key="2">
    <source>
        <dbReference type="Google" id="ProtNLM"/>
    </source>
</evidence>
<dbReference type="AlphaFoldDB" id="A0A024T9J1"/>